<dbReference type="EMBL" id="UXUI01010180">
    <property type="protein sequence ID" value="VDD94872.1"/>
    <property type="molecule type" value="Genomic_DNA"/>
</dbReference>
<keyword evidence="2" id="KW-1185">Reference proteome</keyword>
<evidence type="ECO:0000313" key="3">
    <source>
        <dbReference type="WBParaSite" id="EVEC_0001027801-mRNA-1"/>
    </source>
</evidence>
<organism evidence="3">
    <name type="scientific">Enterobius vermicularis</name>
    <name type="common">Human pinworm</name>
    <dbReference type="NCBI Taxonomy" id="51028"/>
    <lineage>
        <taxon>Eukaryota</taxon>
        <taxon>Metazoa</taxon>
        <taxon>Ecdysozoa</taxon>
        <taxon>Nematoda</taxon>
        <taxon>Chromadorea</taxon>
        <taxon>Rhabditida</taxon>
        <taxon>Spirurina</taxon>
        <taxon>Oxyuridomorpha</taxon>
        <taxon>Oxyuroidea</taxon>
        <taxon>Oxyuridae</taxon>
        <taxon>Enterobius</taxon>
    </lineage>
</organism>
<accession>A0A0N4VHH7</accession>
<reference evidence="3" key="1">
    <citation type="submission" date="2017-02" db="UniProtKB">
        <authorList>
            <consortium name="WormBaseParasite"/>
        </authorList>
    </citation>
    <scope>IDENTIFICATION</scope>
</reference>
<reference evidence="1 2" key="2">
    <citation type="submission" date="2018-10" db="EMBL/GenBank/DDBJ databases">
        <authorList>
            <consortium name="Pathogen Informatics"/>
        </authorList>
    </citation>
    <scope>NUCLEOTIDE SEQUENCE [LARGE SCALE GENOMIC DNA]</scope>
</reference>
<gene>
    <name evidence="1" type="ORF">EVEC_LOCUS9623</name>
</gene>
<evidence type="ECO:0000313" key="2">
    <source>
        <dbReference type="Proteomes" id="UP000274131"/>
    </source>
</evidence>
<evidence type="ECO:0000313" key="1">
    <source>
        <dbReference type="EMBL" id="VDD94872.1"/>
    </source>
</evidence>
<dbReference type="AlphaFoldDB" id="A0A0N4VHH7"/>
<name>A0A0N4VHH7_ENTVE</name>
<protein>
    <submittedName>
        <fullName evidence="1 3">Uncharacterized protein</fullName>
    </submittedName>
</protein>
<dbReference type="Proteomes" id="UP000274131">
    <property type="component" value="Unassembled WGS sequence"/>
</dbReference>
<dbReference type="WBParaSite" id="EVEC_0001027801-mRNA-1">
    <property type="protein sequence ID" value="EVEC_0001027801-mRNA-1"/>
    <property type="gene ID" value="EVEC_0001027801"/>
</dbReference>
<proteinExistence type="predicted"/>
<sequence>MSYLEVAVPNRINFHVYEYIYSDCACRMGSNQEEGDEQARDDFQGPLYAIEHLIELFLEYGRDADGERRGRLPLRQVMQRHVLWTFYLRISFNCF</sequence>